<evidence type="ECO:0000256" key="4">
    <source>
        <dbReference type="ARBA" id="ARBA00023136"/>
    </source>
</evidence>
<reference evidence="6 7" key="1">
    <citation type="submission" date="2015-09" db="EMBL/GenBank/DDBJ databases">
        <title>Draft genome sequence of Hydrogenibacillus schlegelii DSM 2000.</title>
        <authorList>
            <person name="Hemp J."/>
        </authorList>
    </citation>
    <scope>NUCLEOTIDE SEQUENCE [LARGE SCALE GENOMIC DNA]</scope>
    <source>
        <strain evidence="6 7">MA 48</strain>
    </source>
</reference>
<feature type="transmembrane region" description="Helical" evidence="5">
    <location>
        <begin position="12"/>
        <end position="29"/>
    </location>
</feature>
<gene>
    <name evidence="6" type="ORF">SA87_01195</name>
</gene>
<dbReference type="RefSeq" id="WP_066203050.1">
    <property type="nucleotide sequence ID" value="NZ_CBCSAS010000018.1"/>
</dbReference>
<evidence type="ECO:0000313" key="7">
    <source>
        <dbReference type="Proteomes" id="UP000243024"/>
    </source>
</evidence>
<evidence type="ECO:0000256" key="5">
    <source>
        <dbReference type="SAM" id="Phobius"/>
    </source>
</evidence>
<dbReference type="STRING" id="1484.SA87_01195"/>
<evidence type="ECO:0000256" key="1">
    <source>
        <dbReference type="ARBA" id="ARBA00022475"/>
    </source>
</evidence>
<dbReference type="AlphaFoldDB" id="A0A132MGV3"/>
<keyword evidence="1" id="KW-1003">Cell membrane</keyword>
<evidence type="ECO:0000256" key="3">
    <source>
        <dbReference type="ARBA" id="ARBA00022989"/>
    </source>
</evidence>
<sequence>MFRGKLNAYRSISLLALLAGFLLMYGAIVSKGLPLLAGGLMVAGFLFVIGSGLSYFLIGALSMRAVRVICPTCGRETKMLGMHDRCLSCGQRLTLDPRFREEGKKE</sequence>
<feature type="transmembrane region" description="Helical" evidence="5">
    <location>
        <begin position="35"/>
        <end position="58"/>
    </location>
</feature>
<comment type="caution">
    <text evidence="6">The sequence shown here is derived from an EMBL/GenBank/DDBJ whole genome shotgun (WGS) entry which is preliminary data.</text>
</comment>
<accession>A0A132MGV3</accession>
<keyword evidence="4 5" id="KW-0472">Membrane</keyword>
<keyword evidence="2 5" id="KW-0812">Transmembrane</keyword>
<name>A0A132MGV3_HYDSH</name>
<keyword evidence="3 5" id="KW-1133">Transmembrane helix</keyword>
<evidence type="ECO:0008006" key="8">
    <source>
        <dbReference type="Google" id="ProtNLM"/>
    </source>
</evidence>
<evidence type="ECO:0000313" key="6">
    <source>
        <dbReference type="EMBL" id="OAR03381.1"/>
    </source>
</evidence>
<proteinExistence type="predicted"/>
<evidence type="ECO:0000256" key="2">
    <source>
        <dbReference type="ARBA" id="ARBA00022692"/>
    </source>
</evidence>
<dbReference type="Pfam" id="PF11023">
    <property type="entry name" value="DUF2614"/>
    <property type="match status" value="1"/>
</dbReference>
<dbReference type="Proteomes" id="UP000243024">
    <property type="component" value="Unassembled WGS sequence"/>
</dbReference>
<keyword evidence="7" id="KW-1185">Reference proteome</keyword>
<dbReference type="InterPro" id="IPR020912">
    <property type="entry name" value="UPF0295"/>
</dbReference>
<protein>
    <recommendedName>
        <fullName evidence="8">Zinc-ribbon containing domain-containing protein</fullName>
    </recommendedName>
</protein>
<organism evidence="6 7">
    <name type="scientific">Hydrogenibacillus schlegelii</name>
    <name type="common">Bacillus schlegelii</name>
    <dbReference type="NCBI Taxonomy" id="1484"/>
    <lineage>
        <taxon>Bacteria</taxon>
        <taxon>Bacillati</taxon>
        <taxon>Bacillota</taxon>
        <taxon>Bacilli</taxon>
        <taxon>Bacillales</taxon>
        <taxon>Bacillales Family X. Incertae Sedis</taxon>
        <taxon>Hydrogenibacillus</taxon>
    </lineage>
</organism>
<dbReference type="EMBL" id="JXBB01000060">
    <property type="protein sequence ID" value="OAR03381.1"/>
    <property type="molecule type" value="Genomic_DNA"/>
</dbReference>